<dbReference type="SUPFAM" id="SSF53187">
    <property type="entry name" value="Zn-dependent exopeptidases"/>
    <property type="match status" value="1"/>
</dbReference>
<dbReference type="GO" id="GO:0006508">
    <property type="term" value="P:proteolysis"/>
    <property type="evidence" value="ECO:0007669"/>
    <property type="project" value="UniProtKB-KW"/>
</dbReference>
<dbReference type="InterPro" id="IPR051464">
    <property type="entry name" value="Peptidase_M42_aminopept"/>
</dbReference>
<evidence type="ECO:0000256" key="4">
    <source>
        <dbReference type="ARBA" id="ARBA00022723"/>
    </source>
</evidence>
<dbReference type="GO" id="GO:0046872">
    <property type="term" value="F:metal ion binding"/>
    <property type="evidence" value="ECO:0007669"/>
    <property type="project" value="UniProtKB-UniRule"/>
</dbReference>
<evidence type="ECO:0000256" key="6">
    <source>
        <dbReference type="PIRNR" id="PIRNR001123"/>
    </source>
</evidence>
<feature type="binding site" evidence="8">
    <location>
        <position position="210"/>
    </location>
    <ligand>
        <name>Zn(2+)</name>
        <dbReference type="ChEBI" id="CHEBI:29105"/>
        <label>2</label>
    </ligand>
</feature>
<feature type="binding site" evidence="8">
    <location>
        <position position="67"/>
    </location>
    <ligand>
        <name>Zn(2+)</name>
        <dbReference type="ChEBI" id="CHEBI:29105"/>
        <label>1</label>
    </ligand>
</feature>
<keyword evidence="4 8" id="KW-0479">Metal-binding</keyword>
<accession>A0AB39HMP6</accession>
<feature type="active site" description="Proton acceptor" evidence="7">
    <location>
        <position position="209"/>
    </location>
</feature>
<evidence type="ECO:0000313" key="9">
    <source>
        <dbReference type="EMBL" id="XDK32463.1"/>
    </source>
</evidence>
<dbReference type="GO" id="GO:0004177">
    <property type="term" value="F:aminopeptidase activity"/>
    <property type="evidence" value="ECO:0007669"/>
    <property type="project" value="UniProtKB-UniRule"/>
</dbReference>
<evidence type="ECO:0000256" key="1">
    <source>
        <dbReference type="ARBA" id="ARBA00006272"/>
    </source>
</evidence>
<sequence>MFKENFYNDLKELAAIPGAPGHEYHVVKRLVELIKPHADKVEVDHMGNLYAYLEGNQPGPTVMIGAHSDEIGALVSTIEKDGFLRIEGLGGVSEALLIGRKVEVNGHFGVVGVKAGHHQAPDEKRTAPPMNQLYVDVGAKSFDDVIEMGINIGDPVTYISGIDRFTNPDLICGKAIDNRSCCLLLIELFKNLQERNFSGKLVGVVTAQEEVGLRGAKVSTYKVNPDYAIVIDTIACGDTPDVDSYPVEIGKGPVFPLLAAGQKSANGNIMAHQMKDLFVRFSKEENLPYQLSVTANGSSDVSAVHLVKEGVLSGAIVIARRYSHSPVEVADLNDFETAYKLLEALVKNIDKWGNMDFVK</sequence>
<keyword evidence="2" id="KW-0031">Aminopeptidase</keyword>
<dbReference type="EMBL" id="CP162599">
    <property type="protein sequence ID" value="XDK32463.1"/>
    <property type="molecule type" value="Genomic_DNA"/>
</dbReference>
<protein>
    <submittedName>
        <fullName evidence="9">M42 family metallopeptidase</fullName>
    </submittedName>
</protein>
<proteinExistence type="inferred from homology"/>
<comment type="cofactor">
    <cofactor evidence="8">
        <name>a divalent metal cation</name>
        <dbReference type="ChEBI" id="CHEBI:60240"/>
    </cofactor>
    <text evidence="8">Binds 2 divalent metal cations per subunit.</text>
</comment>
<feature type="binding site" evidence="8">
    <location>
        <position position="232"/>
    </location>
    <ligand>
        <name>Zn(2+)</name>
        <dbReference type="ChEBI" id="CHEBI:29105"/>
        <label>1</label>
    </ligand>
</feature>
<dbReference type="PANTHER" id="PTHR32481">
    <property type="entry name" value="AMINOPEPTIDASE"/>
    <property type="match status" value="1"/>
</dbReference>
<feature type="binding site" evidence="8">
    <location>
        <position position="324"/>
    </location>
    <ligand>
        <name>Zn(2+)</name>
        <dbReference type="ChEBI" id="CHEBI:29105"/>
        <label>2</label>
    </ligand>
</feature>
<dbReference type="PIRSF" id="PIRSF001123">
    <property type="entry name" value="PepA_GA"/>
    <property type="match status" value="1"/>
</dbReference>
<evidence type="ECO:0000256" key="3">
    <source>
        <dbReference type="ARBA" id="ARBA00022670"/>
    </source>
</evidence>
<dbReference type="SUPFAM" id="SSF101821">
    <property type="entry name" value="Aminopeptidase/glucanase lid domain"/>
    <property type="match status" value="1"/>
</dbReference>
<dbReference type="RefSeq" id="WP_368653152.1">
    <property type="nucleotide sequence ID" value="NZ_CP162599.1"/>
</dbReference>
<comment type="similarity">
    <text evidence="1 6">Belongs to the peptidase M42 family.</text>
</comment>
<keyword evidence="3" id="KW-0645">Protease</keyword>
<dbReference type="InterPro" id="IPR008007">
    <property type="entry name" value="Peptidase_M42"/>
</dbReference>
<name>A0AB39HMP6_9BACI</name>
<dbReference type="InterPro" id="IPR023367">
    <property type="entry name" value="Peptidase_M42_dom2"/>
</dbReference>
<feature type="binding site" evidence="8">
    <location>
        <position position="177"/>
    </location>
    <ligand>
        <name>Zn(2+)</name>
        <dbReference type="ChEBI" id="CHEBI:29105"/>
        <label>2</label>
    </ligand>
</feature>
<gene>
    <name evidence="9" type="ORF">AB4Y30_15865</name>
</gene>
<evidence type="ECO:0000256" key="8">
    <source>
        <dbReference type="PIRSR" id="PIRSR001123-2"/>
    </source>
</evidence>
<dbReference type="Gene3D" id="3.40.630.10">
    <property type="entry name" value="Zn peptidases"/>
    <property type="match status" value="1"/>
</dbReference>
<evidence type="ECO:0000256" key="2">
    <source>
        <dbReference type="ARBA" id="ARBA00022438"/>
    </source>
</evidence>
<organism evidence="9">
    <name type="scientific">Ornithinibacillus sp. 4-3</name>
    <dbReference type="NCBI Taxonomy" id="3231488"/>
    <lineage>
        <taxon>Bacteria</taxon>
        <taxon>Bacillati</taxon>
        <taxon>Bacillota</taxon>
        <taxon>Bacilli</taxon>
        <taxon>Bacillales</taxon>
        <taxon>Bacillaceae</taxon>
        <taxon>Ornithinibacillus</taxon>
    </lineage>
</organism>
<reference evidence="9" key="1">
    <citation type="submission" date="2024-07" db="EMBL/GenBank/DDBJ databases">
        <title>Halotolerant mesophilic bacterium Ornithinibacillus sp. 4-3, sp. nov., isolated from soil.</title>
        <authorList>
            <person name="Sidarenka A.V."/>
            <person name="Guliayeva D.E."/>
            <person name="Leanovich S.I."/>
            <person name="Hileuskaya K.S."/>
            <person name="Akhremchuk A.E."/>
            <person name="Sikolenko M.A."/>
            <person name="Valentovich L.N."/>
        </authorList>
    </citation>
    <scope>NUCLEOTIDE SEQUENCE</scope>
    <source>
        <strain evidence="9">4-3</strain>
    </source>
</reference>
<dbReference type="AlphaFoldDB" id="A0AB39HMP6"/>
<keyword evidence="5" id="KW-0378">Hydrolase</keyword>
<dbReference type="PANTHER" id="PTHR32481:SF0">
    <property type="entry name" value="AMINOPEPTIDASE YPDE-RELATED"/>
    <property type="match status" value="1"/>
</dbReference>
<dbReference type="Gene3D" id="2.40.30.40">
    <property type="entry name" value="Peptidase M42, domain 2"/>
    <property type="match status" value="1"/>
</dbReference>
<dbReference type="Pfam" id="PF05343">
    <property type="entry name" value="Peptidase_M42"/>
    <property type="match status" value="1"/>
</dbReference>
<evidence type="ECO:0000256" key="5">
    <source>
        <dbReference type="ARBA" id="ARBA00022801"/>
    </source>
</evidence>
<evidence type="ECO:0000256" key="7">
    <source>
        <dbReference type="PIRSR" id="PIRSR001123-1"/>
    </source>
</evidence>
<feature type="binding site" evidence="8">
    <location>
        <position position="177"/>
    </location>
    <ligand>
        <name>Zn(2+)</name>
        <dbReference type="ChEBI" id="CHEBI:29105"/>
        <label>1</label>
    </ligand>
</feature>